<reference evidence="7 8" key="1">
    <citation type="submission" date="2017-09" db="EMBL/GenBank/DDBJ databases">
        <title>WGS assembly of Aquilegia coerulea Goldsmith.</title>
        <authorList>
            <person name="Hodges S."/>
            <person name="Kramer E."/>
            <person name="Nordborg M."/>
            <person name="Tomkins J."/>
            <person name="Borevitz J."/>
            <person name="Derieg N."/>
            <person name="Yan J."/>
            <person name="Mihaltcheva S."/>
            <person name="Hayes R.D."/>
            <person name="Rokhsar D."/>
        </authorList>
    </citation>
    <scope>NUCLEOTIDE SEQUENCE [LARGE SCALE GENOMIC DNA]</scope>
    <source>
        <strain evidence="8">cv. Goldsmith</strain>
    </source>
</reference>
<comment type="similarity">
    <text evidence="2">Belongs to the multi antimicrobial extrusion (MATE) (TC 2.A.66.1) family.</text>
</comment>
<evidence type="ECO:0000256" key="1">
    <source>
        <dbReference type="ARBA" id="ARBA00004141"/>
    </source>
</evidence>
<keyword evidence="5 6" id="KW-0472">Membrane</keyword>
<dbReference type="CDD" id="cd13132">
    <property type="entry name" value="MATE_eukaryotic"/>
    <property type="match status" value="1"/>
</dbReference>
<dbReference type="GO" id="GO:0042910">
    <property type="term" value="F:xenobiotic transmembrane transporter activity"/>
    <property type="evidence" value="ECO:0007669"/>
    <property type="project" value="InterPro"/>
</dbReference>
<organism evidence="7 8">
    <name type="scientific">Aquilegia coerulea</name>
    <name type="common">Rocky mountain columbine</name>
    <dbReference type="NCBI Taxonomy" id="218851"/>
    <lineage>
        <taxon>Eukaryota</taxon>
        <taxon>Viridiplantae</taxon>
        <taxon>Streptophyta</taxon>
        <taxon>Embryophyta</taxon>
        <taxon>Tracheophyta</taxon>
        <taxon>Spermatophyta</taxon>
        <taxon>Magnoliopsida</taxon>
        <taxon>Ranunculales</taxon>
        <taxon>Ranunculaceae</taxon>
        <taxon>Thalictroideae</taxon>
        <taxon>Aquilegia</taxon>
    </lineage>
</organism>
<feature type="transmembrane region" description="Helical" evidence="6">
    <location>
        <begin position="191"/>
        <end position="211"/>
    </location>
</feature>
<name>A0A2G5CSI0_AQUCA</name>
<keyword evidence="4 6" id="KW-1133">Transmembrane helix</keyword>
<evidence type="ECO:0000313" key="8">
    <source>
        <dbReference type="Proteomes" id="UP000230069"/>
    </source>
</evidence>
<dbReference type="PANTHER" id="PTHR11206">
    <property type="entry name" value="MULTIDRUG RESISTANCE PROTEIN"/>
    <property type="match status" value="1"/>
</dbReference>
<proteinExistence type="inferred from homology"/>
<evidence type="ECO:0000313" key="7">
    <source>
        <dbReference type="EMBL" id="PIA34150.1"/>
    </source>
</evidence>
<dbReference type="AlphaFoldDB" id="A0A2G5CSI0"/>
<evidence type="ECO:0008006" key="9">
    <source>
        <dbReference type="Google" id="ProtNLM"/>
    </source>
</evidence>
<feature type="transmembrane region" description="Helical" evidence="6">
    <location>
        <begin position="162"/>
        <end position="179"/>
    </location>
</feature>
<dbReference type="GO" id="GO:0016020">
    <property type="term" value="C:membrane"/>
    <property type="evidence" value="ECO:0007669"/>
    <property type="project" value="UniProtKB-SubCell"/>
</dbReference>
<dbReference type="Proteomes" id="UP000230069">
    <property type="component" value="Unassembled WGS sequence"/>
</dbReference>
<dbReference type="InterPro" id="IPR045069">
    <property type="entry name" value="MATE_euk"/>
</dbReference>
<evidence type="ECO:0000256" key="6">
    <source>
        <dbReference type="SAM" id="Phobius"/>
    </source>
</evidence>
<gene>
    <name evidence="7" type="ORF">AQUCO_03800014v1</name>
</gene>
<dbReference type="GO" id="GO:0015297">
    <property type="term" value="F:antiporter activity"/>
    <property type="evidence" value="ECO:0007669"/>
    <property type="project" value="InterPro"/>
</dbReference>
<protein>
    <recommendedName>
        <fullName evidence="9">Protein DETOXIFICATION</fullName>
    </recommendedName>
</protein>
<dbReference type="EMBL" id="KZ305055">
    <property type="protein sequence ID" value="PIA34150.1"/>
    <property type="molecule type" value="Genomic_DNA"/>
</dbReference>
<feature type="transmembrane region" description="Helical" evidence="6">
    <location>
        <begin position="44"/>
        <end position="64"/>
    </location>
</feature>
<comment type="subcellular location">
    <subcellularLocation>
        <location evidence="1">Membrane</location>
        <topology evidence="1">Multi-pass membrane protein</topology>
    </subcellularLocation>
</comment>
<evidence type="ECO:0000256" key="4">
    <source>
        <dbReference type="ARBA" id="ARBA00022989"/>
    </source>
</evidence>
<dbReference type="OrthoDB" id="2126698at2759"/>
<dbReference type="Pfam" id="PF01554">
    <property type="entry name" value="MatE"/>
    <property type="match status" value="1"/>
</dbReference>
<feature type="transmembrane region" description="Helical" evidence="6">
    <location>
        <begin position="217"/>
        <end position="241"/>
    </location>
</feature>
<dbReference type="InterPro" id="IPR002528">
    <property type="entry name" value="MATE_fam"/>
</dbReference>
<evidence type="ECO:0000256" key="2">
    <source>
        <dbReference type="ARBA" id="ARBA00010199"/>
    </source>
</evidence>
<accession>A0A2G5CSI0</accession>
<dbReference type="GO" id="GO:1990961">
    <property type="term" value="P:xenobiotic detoxification by transmembrane export across the plasma membrane"/>
    <property type="evidence" value="ECO:0007669"/>
    <property type="project" value="InterPro"/>
</dbReference>
<evidence type="ECO:0000256" key="5">
    <source>
        <dbReference type="ARBA" id="ARBA00023136"/>
    </source>
</evidence>
<feature type="transmembrane region" description="Helical" evidence="6">
    <location>
        <begin position="262"/>
        <end position="289"/>
    </location>
</feature>
<keyword evidence="8" id="KW-1185">Reference proteome</keyword>
<evidence type="ECO:0000256" key="3">
    <source>
        <dbReference type="ARBA" id="ARBA00022692"/>
    </source>
</evidence>
<feature type="transmembrane region" description="Helical" evidence="6">
    <location>
        <begin position="125"/>
        <end position="142"/>
    </location>
</feature>
<sequence length="311" mass="34134">MSGDFSAPLLRKNNGKDISGEEEEDISLKSSFVRKTWEEVKTTWYIAGPAILTSLFQYSLGFVTRTLVGHLGTIELAAVGLQGLVVSGIGFGIMMGMGSALETLCGQAYGAGKPSMLGIYMQRSWVILLMTAIPLTLVYIFAEPILKLLGQSSEIAEVAGKFSIWMLPQLLAYALNFPLQKFLQAQSKVMAMAWISLGVLVLHVGLSWLSIVKLEMGLVGAAISLNLSWCLMVICQMIYVFTCCKEAWTGFSWLAFTDLIGFIGLSLASAVMLCLEYWCYMVLIVLAGLLKNPEIQVDAASIWYVLFLLLF</sequence>
<keyword evidence="3 6" id="KW-0812">Transmembrane</keyword>
<feature type="transmembrane region" description="Helical" evidence="6">
    <location>
        <begin position="84"/>
        <end position="104"/>
    </location>
</feature>